<evidence type="ECO:0000256" key="1">
    <source>
        <dbReference type="ARBA" id="ARBA00004123"/>
    </source>
</evidence>
<dbReference type="InterPro" id="IPR036390">
    <property type="entry name" value="WH_DNA-bd_sf"/>
</dbReference>
<dbReference type="GO" id="GO:0008278">
    <property type="term" value="C:cohesin complex"/>
    <property type="evidence" value="ECO:0007669"/>
    <property type="project" value="InterPro"/>
</dbReference>
<dbReference type="FunCoup" id="A0A1Q3CZQ2">
    <property type="interactions" value="90"/>
</dbReference>
<dbReference type="SUPFAM" id="SSF46785">
    <property type="entry name" value="Winged helix' DNA-binding domain"/>
    <property type="match status" value="1"/>
</dbReference>
<evidence type="ECO:0000256" key="2">
    <source>
        <dbReference type="ARBA" id="ARBA00009870"/>
    </source>
</evidence>
<feature type="domain" description="Rad21/Rec8-like protein N-terminal" evidence="10">
    <location>
        <begin position="1"/>
        <end position="103"/>
    </location>
</feature>
<dbReference type="EMBL" id="BDDD01003642">
    <property type="protein sequence ID" value="GAV85699.1"/>
    <property type="molecule type" value="Genomic_DNA"/>
</dbReference>
<comment type="caution">
    <text evidence="11">The sequence shown here is derived from an EMBL/GenBank/DDBJ whole genome shotgun (WGS) entry which is preliminary data.</text>
</comment>
<reference evidence="12" key="1">
    <citation type="submission" date="2016-04" db="EMBL/GenBank/DDBJ databases">
        <title>Cephalotus genome sequencing.</title>
        <authorList>
            <person name="Fukushima K."/>
            <person name="Hasebe M."/>
            <person name="Fang X."/>
        </authorList>
    </citation>
    <scope>NUCLEOTIDE SEQUENCE [LARGE SCALE GENOMIC DNA]</scope>
    <source>
        <strain evidence="12">cv. St1</strain>
    </source>
</reference>
<protein>
    <submittedName>
        <fullName evidence="11">Rad21_Rec8 domain-containing protein/Rad21_Rec8_N domain-containing protein</fullName>
    </submittedName>
</protein>
<proteinExistence type="inferred from homology"/>
<evidence type="ECO:0000256" key="5">
    <source>
        <dbReference type="ARBA" id="ARBA00022829"/>
    </source>
</evidence>
<organism evidence="11 12">
    <name type="scientific">Cephalotus follicularis</name>
    <name type="common">Albany pitcher plant</name>
    <dbReference type="NCBI Taxonomy" id="3775"/>
    <lineage>
        <taxon>Eukaryota</taxon>
        <taxon>Viridiplantae</taxon>
        <taxon>Streptophyta</taxon>
        <taxon>Embryophyta</taxon>
        <taxon>Tracheophyta</taxon>
        <taxon>Spermatophyta</taxon>
        <taxon>Magnoliopsida</taxon>
        <taxon>eudicotyledons</taxon>
        <taxon>Gunneridae</taxon>
        <taxon>Pentapetalae</taxon>
        <taxon>rosids</taxon>
        <taxon>fabids</taxon>
        <taxon>Oxalidales</taxon>
        <taxon>Cephalotaceae</taxon>
        <taxon>Cephalotus</taxon>
    </lineage>
</organism>
<keyword evidence="3" id="KW-0132">Cell division</keyword>
<evidence type="ECO:0000259" key="9">
    <source>
        <dbReference type="Pfam" id="PF04824"/>
    </source>
</evidence>
<keyword evidence="4" id="KW-0131">Cell cycle</keyword>
<dbReference type="Proteomes" id="UP000187406">
    <property type="component" value="Unassembled WGS sequence"/>
</dbReference>
<evidence type="ECO:0000259" key="10">
    <source>
        <dbReference type="Pfam" id="PF04825"/>
    </source>
</evidence>
<dbReference type="GO" id="GO:0007062">
    <property type="term" value="P:sister chromatid cohesion"/>
    <property type="evidence" value="ECO:0007669"/>
    <property type="project" value="InterPro"/>
</dbReference>
<dbReference type="OrthoDB" id="10071381at2759"/>
<feature type="region of interest" description="Disordered" evidence="8">
    <location>
        <begin position="512"/>
        <end position="572"/>
    </location>
</feature>
<dbReference type="InterPro" id="IPR006909">
    <property type="entry name" value="Rad21/Rec8_C_eu"/>
</dbReference>
<gene>
    <name evidence="11" type="ORF">CFOL_v3_29133</name>
</gene>
<dbReference type="Pfam" id="PF04824">
    <property type="entry name" value="Rad21_Rec8"/>
    <property type="match status" value="1"/>
</dbReference>
<dbReference type="InParanoid" id="A0A1Q3CZQ2"/>
<dbReference type="GO" id="GO:0007059">
    <property type="term" value="P:chromosome segregation"/>
    <property type="evidence" value="ECO:0007669"/>
    <property type="project" value="UniProtKB-KW"/>
</dbReference>
<feature type="compositionally biased region" description="Polar residues" evidence="8">
    <location>
        <begin position="199"/>
        <end position="241"/>
    </location>
</feature>
<keyword evidence="6" id="KW-0539">Nucleus</keyword>
<dbReference type="InterPro" id="IPR039781">
    <property type="entry name" value="Rad21/Rec8-like"/>
</dbReference>
<comment type="subunit">
    <text evidence="7">Component of the cohesin complex.</text>
</comment>
<dbReference type="CDD" id="cd21793">
    <property type="entry name" value="Rad21_Rec8_M_AtSYN1-like"/>
    <property type="match status" value="1"/>
</dbReference>
<evidence type="ECO:0000313" key="11">
    <source>
        <dbReference type="EMBL" id="GAV85699.1"/>
    </source>
</evidence>
<evidence type="ECO:0000256" key="6">
    <source>
        <dbReference type="ARBA" id="ARBA00023242"/>
    </source>
</evidence>
<dbReference type="STRING" id="3775.A0A1Q3CZQ2"/>
<dbReference type="Pfam" id="PF04825">
    <property type="entry name" value="Rad21_Rec8_N"/>
    <property type="match status" value="1"/>
</dbReference>
<dbReference type="PANTHER" id="PTHR12585">
    <property type="entry name" value="SCC1 / RAD21 FAMILY MEMBER"/>
    <property type="match status" value="1"/>
</dbReference>
<accession>A0A1Q3CZQ2</accession>
<keyword evidence="5" id="KW-0159">Chromosome partition</keyword>
<dbReference type="GO" id="GO:1990414">
    <property type="term" value="P:replication-born double-strand break repair via sister chromatid exchange"/>
    <property type="evidence" value="ECO:0007669"/>
    <property type="project" value="TreeGrafter"/>
</dbReference>
<dbReference type="InterPro" id="IPR006910">
    <property type="entry name" value="Rad21_Rec8_N"/>
</dbReference>
<dbReference type="GO" id="GO:0003682">
    <property type="term" value="F:chromatin binding"/>
    <property type="evidence" value="ECO:0007669"/>
    <property type="project" value="TreeGrafter"/>
</dbReference>
<name>A0A1Q3CZQ2_CEPFO</name>
<evidence type="ECO:0000256" key="3">
    <source>
        <dbReference type="ARBA" id="ARBA00022618"/>
    </source>
</evidence>
<dbReference type="AlphaFoldDB" id="A0A1Q3CZQ2"/>
<comment type="subcellular location">
    <subcellularLocation>
        <location evidence="1">Nucleus</location>
    </subcellularLocation>
</comment>
<dbReference type="FunFam" id="1.10.10.580:FF:000002">
    <property type="entry name" value="Sister chromatid cohesion 1 protein 4"/>
    <property type="match status" value="1"/>
</dbReference>
<dbReference type="PANTHER" id="PTHR12585:SF55">
    <property type="entry name" value="SISTER CHROMATID COHESION 1 PROTEIN 3"/>
    <property type="match status" value="1"/>
</dbReference>
<feature type="compositionally biased region" description="Basic and acidic residues" evidence="8">
    <location>
        <begin position="180"/>
        <end position="194"/>
    </location>
</feature>
<dbReference type="Gene3D" id="1.10.10.580">
    <property type="entry name" value="Structural maintenance of chromosome 1. Chain E"/>
    <property type="match status" value="1"/>
</dbReference>
<evidence type="ECO:0000313" key="12">
    <source>
        <dbReference type="Proteomes" id="UP000187406"/>
    </source>
</evidence>
<dbReference type="GO" id="GO:0051301">
    <property type="term" value="P:cell division"/>
    <property type="evidence" value="ECO:0007669"/>
    <property type="project" value="UniProtKB-KW"/>
</dbReference>
<dbReference type="GO" id="GO:0005634">
    <property type="term" value="C:nucleus"/>
    <property type="evidence" value="ECO:0007669"/>
    <property type="project" value="UniProtKB-SubCell"/>
</dbReference>
<feature type="region of interest" description="Disordered" evidence="8">
    <location>
        <begin position="170"/>
        <end position="258"/>
    </location>
</feature>
<evidence type="ECO:0000256" key="8">
    <source>
        <dbReference type="SAM" id="MobiDB-lite"/>
    </source>
</evidence>
<feature type="domain" description="Rad21/Rec8-like protein C-terminal eukaryotic" evidence="9">
    <location>
        <begin position="726"/>
        <end position="775"/>
    </location>
</feature>
<evidence type="ECO:0000256" key="4">
    <source>
        <dbReference type="ARBA" id="ARBA00022776"/>
    </source>
</evidence>
<evidence type="ECO:0000256" key="7">
    <source>
        <dbReference type="ARBA" id="ARBA00064543"/>
    </source>
</evidence>
<keyword evidence="12" id="KW-1185">Reference proteome</keyword>
<sequence length="782" mass="86131">MFYSHTFLARKGPLGTVWCAAHLQHRLKKSHYLSTDICATVDRIMVPEVPIALRLSGHLLLGVVRIYSKKVDYLFHDCNVILIGLTKTFPSMDLNLPEDRRQAKDDTITLPATFDLDALELNDETYHDGTQDNHLRDQEDITLLEQIPGQSDPYVVITFDDDIMVEFSRPEEVPDAGVRPMDEDIHPPPMDKDVGFSGLDSSNQAEMDSFTTNFQDPGKSNETQILTGSSSLQDPGPSNETEIGRSSLPDPGPSNQTEVLPESLALRDPGPSNQIEVLSASMGFRDPGPGNQIELLNRMLSDGRSPQNIPEIEVMRDSVNDFSFGNLPPVCPDQGNEPAEVNISSDRVMNKEILSSILEDVLTFGEQSLPFQQRSEAPVSATSKDGLGTFDIRVSLGHSSPDLAIRSTPLQQPRPRKRKRRLYDESTVLSNAFMKKALNDTSDLVQRRRVPCSALGVWKLHNFVRKEKVFDEPLLTGMSSDLCNMFTKDYIITKPHLLVLKEAVPETIVPQSPAVPETTVPQSPAVPETTVPQSPASATEAISDPGVAQSTAPATEANPETRVAQSPPTVPENDMEIERLRDDGYHDDFNLPSYFMPSNLRNDDFTPTSTNSLGLESVAQAGASTGTVLATPEIAASTGTYGSDFETPRTFFEDQLGLENTGLSDIPELRSCGEAEDLYFLETDNNTPTGTQTSLGVESLSVRTRAVAQYLLRQSSITPVAEDRSGDLSLHKILEGKRRKLCARMFFETLVLKSYGLVDVQQEQPYGDITLKLTPILSKAQI</sequence>
<keyword evidence="4" id="KW-0498">Mitosis</keyword>
<dbReference type="InterPro" id="IPR023093">
    <property type="entry name" value="ScpA-like_C"/>
</dbReference>
<comment type="similarity">
    <text evidence="2">Belongs to the rad21 family.</text>
</comment>